<protein>
    <submittedName>
        <fullName evidence="2">Uncharacterized protein</fullName>
    </submittedName>
</protein>
<sequence length="265" mass="30532">MLDDEVEPSELQEVVELVTTAKLITEVVIAAGATITAAAPQLTTVAAPILTTAPSATRRGNGVVIRDPEETATPSTIIHTEAKSKDKGKWILVEKTKPLKKQAQIEQDEAYDIELEAELNKNIDWDERMTYDDIRSIFEKKFNSNVAFLEKTKEQMEEEDSRALKRISKSQEDKESKKSSMEESKNSSWFSKGQKLEIVRVQWSAHYHIYLYTDDLLVERRYPLTRLTLDQMLNNVRLKVEEESDLSLELLRFIRRQQQEGFRPE</sequence>
<evidence type="ECO:0000256" key="1">
    <source>
        <dbReference type="SAM" id="MobiDB-lite"/>
    </source>
</evidence>
<proteinExistence type="predicted"/>
<dbReference type="EMBL" id="BKCJ010008588">
    <property type="protein sequence ID" value="GEU82969.1"/>
    <property type="molecule type" value="Genomic_DNA"/>
</dbReference>
<evidence type="ECO:0000313" key="2">
    <source>
        <dbReference type="EMBL" id="GEU82969.1"/>
    </source>
</evidence>
<organism evidence="2">
    <name type="scientific">Tanacetum cinerariifolium</name>
    <name type="common">Dalmatian daisy</name>
    <name type="synonym">Chrysanthemum cinerariifolium</name>
    <dbReference type="NCBI Taxonomy" id="118510"/>
    <lineage>
        <taxon>Eukaryota</taxon>
        <taxon>Viridiplantae</taxon>
        <taxon>Streptophyta</taxon>
        <taxon>Embryophyta</taxon>
        <taxon>Tracheophyta</taxon>
        <taxon>Spermatophyta</taxon>
        <taxon>Magnoliopsida</taxon>
        <taxon>eudicotyledons</taxon>
        <taxon>Gunneridae</taxon>
        <taxon>Pentapetalae</taxon>
        <taxon>asterids</taxon>
        <taxon>campanulids</taxon>
        <taxon>Asterales</taxon>
        <taxon>Asteraceae</taxon>
        <taxon>Asteroideae</taxon>
        <taxon>Anthemideae</taxon>
        <taxon>Anthemidinae</taxon>
        <taxon>Tanacetum</taxon>
    </lineage>
</organism>
<feature type="region of interest" description="Disordered" evidence="1">
    <location>
        <begin position="159"/>
        <end position="184"/>
    </location>
</feature>
<comment type="caution">
    <text evidence="2">The sequence shown here is derived from an EMBL/GenBank/DDBJ whole genome shotgun (WGS) entry which is preliminary data.</text>
</comment>
<reference evidence="2" key="1">
    <citation type="journal article" date="2019" name="Sci. Rep.">
        <title>Draft genome of Tanacetum cinerariifolium, the natural source of mosquito coil.</title>
        <authorList>
            <person name="Yamashiro T."/>
            <person name="Shiraishi A."/>
            <person name="Satake H."/>
            <person name="Nakayama K."/>
        </authorList>
    </citation>
    <scope>NUCLEOTIDE SEQUENCE</scope>
</reference>
<gene>
    <name evidence="2" type="ORF">Tci_054947</name>
</gene>
<dbReference type="AlphaFoldDB" id="A0A6L2NBI7"/>
<accession>A0A6L2NBI7</accession>
<feature type="compositionally biased region" description="Basic and acidic residues" evidence="1">
    <location>
        <begin position="169"/>
        <end position="184"/>
    </location>
</feature>
<name>A0A6L2NBI7_TANCI</name>